<evidence type="ECO:0000256" key="4">
    <source>
        <dbReference type="SAM" id="SignalP"/>
    </source>
</evidence>
<evidence type="ECO:0000256" key="1">
    <source>
        <dbReference type="ARBA" id="ARBA00022737"/>
    </source>
</evidence>
<dbReference type="OrthoDB" id="9793489at2"/>
<evidence type="ECO:0000256" key="2">
    <source>
        <dbReference type="ARBA" id="ARBA00022803"/>
    </source>
</evidence>
<dbReference type="PROSITE" id="PS50293">
    <property type="entry name" value="TPR_REGION"/>
    <property type="match status" value="1"/>
</dbReference>
<dbReference type="PANTHER" id="PTHR46825:SF9">
    <property type="entry name" value="BETA-LACTAMASE-RELATED DOMAIN-CONTAINING PROTEIN"/>
    <property type="match status" value="1"/>
</dbReference>
<protein>
    <submittedName>
        <fullName evidence="6">Tetratricopeptide repeat protein</fullName>
    </submittedName>
</protein>
<keyword evidence="7" id="KW-1185">Reference proteome</keyword>
<dbReference type="InterPro" id="IPR011990">
    <property type="entry name" value="TPR-like_helical_dom_sf"/>
</dbReference>
<accession>A0A495J4U3</accession>
<feature type="repeat" description="TPR" evidence="3">
    <location>
        <begin position="415"/>
        <end position="448"/>
    </location>
</feature>
<dbReference type="InterPro" id="IPR019734">
    <property type="entry name" value="TPR_rpt"/>
</dbReference>
<dbReference type="SMART" id="SM00028">
    <property type="entry name" value="TPR"/>
    <property type="match status" value="2"/>
</dbReference>
<dbReference type="InterPro" id="IPR013105">
    <property type="entry name" value="TPR_2"/>
</dbReference>
<reference evidence="6 7" key="1">
    <citation type="submission" date="2018-10" db="EMBL/GenBank/DDBJ databases">
        <title>Genomic Encyclopedia of Archaeal and Bacterial Type Strains, Phase II (KMG-II): from individual species to whole genera.</title>
        <authorList>
            <person name="Goeker M."/>
        </authorList>
    </citation>
    <scope>NUCLEOTIDE SEQUENCE [LARGE SCALE GENOMIC DNA]</scope>
    <source>
        <strain evidence="6 7">DSM 18602</strain>
    </source>
</reference>
<feature type="signal peptide" evidence="4">
    <location>
        <begin position="1"/>
        <end position="23"/>
    </location>
</feature>
<evidence type="ECO:0000259" key="5">
    <source>
        <dbReference type="Pfam" id="PF00144"/>
    </source>
</evidence>
<dbReference type="InterPro" id="IPR001466">
    <property type="entry name" value="Beta-lactam-related"/>
</dbReference>
<dbReference type="EMBL" id="RBKU01000001">
    <property type="protein sequence ID" value="RKR83364.1"/>
    <property type="molecule type" value="Genomic_DNA"/>
</dbReference>
<evidence type="ECO:0000313" key="6">
    <source>
        <dbReference type="EMBL" id="RKR83364.1"/>
    </source>
</evidence>
<keyword evidence="1" id="KW-0677">Repeat</keyword>
<dbReference type="Gene3D" id="1.25.40.10">
    <property type="entry name" value="Tetratricopeptide repeat domain"/>
    <property type="match status" value="1"/>
</dbReference>
<evidence type="ECO:0000256" key="3">
    <source>
        <dbReference type="PROSITE-ProRule" id="PRU00339"/>
    </source>
</evidence>
<dbReference type="SUPFAM" id="SSF56601">
    <property type="entry name" value="beta-lactamase/transpeptidase-like"/>
    <property type="match status" value="1"/>
</dbReference>
<evidence type="ECO:0000313" key="7">
    <source>
        <dbReference type="Proteomes" id="UP000268007"/>
    </source>
</evidence>
<proteinExistence type="predicted"/>
<feature type="domain" description="Beta-lactamase-related" evidence="5">
    <location>
        <begin position="30"/>
        <end position="321"/>
    </location>
</feature>
<keyword evidence="2 3" id="KW-0802">TPR repeat</keyword>
<dbReference type="PANTHER" id="PTHR46825">
    <property type="entry name" value="D-ALANYL-D-ALANINE-CARBOXYPEPTIDASE/ENDOPEPTIDASE AMPH"/>
    <property type="match status" value="1"/>
</dbReference>
<dbReference type="Gene3D" id="3.40.710.10">
    <property type="entry name" value="DD-peptidase/beta-lactamase superfamily"/>
    <property type="match status" value="1"/>
</dbReference>
<gene>
    <name evidence="6" type="ORF">BDD43_3571</name>
</gene>
<dbReference type="InterPro" id="IPR050491">
    <property type="entry name" value="AmpC-like"/>
</dbReference>
<feature type="chain" id="PRO_5019736510" evidence="4">
    <location>
        <begin position="24"/>
        <end position="462"/>
    </location>
</feature>
<sequence>MQFSVHKTLLLVSFSLAVQLSQAQTKQAMIDTLIERSHRLGLFTGNVLVIDHGKELYRKAIGAADASGKSYLTDQYRFHIGSIAKEFNAVSIMMLQEQGKLSIDDPITKYLDGLPGWADKISIRNLLQYSSGLPDLQWKTITSDALAMDAIKQAVKPDFAPGTQYAYNNSNTLLQRQIVARVSGRSFASFVTQNILRPLKMSASLVDPDDAAPLMAKSYTNALVQAPLVSAISGWTAVTMDDFYKWEQSLEQFKLISPASTKILLTPFASGKQCGLGGGEMAGDQLGKHTHDGTAMQYQALLTADVKQGRTVILLTNNRQNSLYDINAAIQNILGGQTYVQPKKQLITAWQDKLDTASVAGLIKAYQELKAKYPNDYNFNEPALNVVGYTLLGKKRYDSAIAVFEYNTILFPHSGNAFDSLAEAYFNQGDKAKSLLNYERALELDPSNAGAKEKINSLRQQK</sequence>
<dbReference type="InterPro" id="IPR012338">
    <property type="entry name" value="Beta-lactam/transpept-like"/>
</dbReference>
<dbReference type="AlphaFoldDB" id="A0A495J4U3"/>
<dbReference type="Pfam" id="PF07719">
    <property type="entry name" value="TPR_2"/>
    <property type="match status" value="1"/>
</dbReference>
<organism evidence="6 7">
    <name type="scientific">Mucilaginibacter gracilis</name>
    <dbReference type="NCBI Taxonomy" id="423350"/>
    <lineage>
        <taxon>Bacteria</taxon>
        <taxon>Pseudomonadati</taxon>
        <taxon>Bacteroidota</taxon>
        <taxon>Sphingobacteriia</taxon>
        <taxon>Sphingobacteriales</taxon>
        <taxon>Sphingobacteriaceae</taxon>
        <taxon>Mucilaginibacter</taxon>
    </lineage>
</organism>
<keyword evidence="4" id="KW-0732">Signal</keyword>
<dbReference type="Pfam" id="PF00144">
    <property type="entry name" value="Beta-lactamase"/>
    <property type="match status" value="1"/>
</dbReference>
<dbReference type="Proteomes" id="UP000268007">
    <property type="component" value="Unassembled WGS sequence"/>
</dbReference>
<comment type="caution">
    <text evidence="6">The sequence shown here is derived from an EMBL/GenBank/DDBJ whole genome shotgun (WGS) entry which is preliminary data.</text>
</comment>
<dbReference type="PROSITE" id="PS50005">
    <property type="entry name" value="TPR"/>
    <property type="match status" value="1"/>
</dbReference>
<dbReference type="SUPFAM" id="SSF48452">
    <property type="entry name" value="TPR-like"/>
    <property type="match status" value="1"/>
</dbReference>
<name>A0A495J4U3_9SPHI</name>